<dbReference type="InterPro" id="IPR000182">
    <property type="entry name" value="GNAT_dom"/>
</dbReference>
<dbReference type="SUPFAM" id="SSF55729">
    <property type="entry name" value="Acyl-CoA N-acyltransferases (Nat)"/>
    <property type="match status" value="1"/>
</dbReference>
<feature type="domain" description="N-acetyltransferase" evidence="1">
    <location>
        <begin position="16"/>
        <end position="155"/>
    </location>
</feature>
<dbReference type="RefSeq" id="WP_192598981.1">
    <property type="nucleotide sequence ID" value="NZ_JADBEL010000012.1"/>
</dbReference>
<protein>
    <submittedName>
        <fullName evidence="2">RimJ/RimL family protein N-acetyltransferase</fullName>
    </submittedName>
</protein>
<dbReference type="Gene3D" id="3.40.630.30">
    <property type="match status" value="1"/>
</dbReference>
<reference evidence="2" key="1">
    <citation type="submission" date="2020-10" db="EMBL/GenBank/DDBJ databases">
        <title>Genomic Encyclopedia of Type Strains, Phase IV (KMG-IV): sequencing the most valuable type-strain genomes for metagenomic binning, comparative biology and taxonomic classification.</title>
        <authorList>
            <person name="Goeker M."/>
        </authorList>
    </citation>
    <scope>NUCLEOTIDE SEQUENCE</scope>
    <source>
        <strain evidence="2">DSM 13886</strain>
    </source>
</reference>
<organism evidence="2 3">
    <name type="scientific">Sporosarcina limicola</name>
    <dbReference type="NCBI Taxonomy" id="34101"/>
    <lineage>
        <taxon>Bacteria</taxon>
        <taxon>Bacillati</taxon>
        <taxon>Bacillota</taxon>
        <taxon>Bacilli</taxon>
        <taxon>Bacillales</taxon>
        <taxon>Caryophanaceae</taxon>
        <taxon>Sporosarcina</taxon>
    </lineage>
</organism>
<proteinExistence type="predicted"/>
<evidence type="ECO:0000259" key="1">
    <source>
        <dbReference type="Pfam" id="PF13302"/>
    </source>
</evidence>
<dbReference type="PANTHER" id="PTHR43610:SF1">
    <property type="entry name" value="N-ACETYLTRANSFERASE DOMAIN-CONTAINING PROTEIN"/>
    <property type="match status" value="1"/>
</dbReference>
<evidence type="ECO:0000313" key="2">
    <source>
        <dbReference type="EMBL" id="MBE1555240.1"/>
    </source>
</evidence>
<gene>
    <name evidence="2" type="ORF">H4683_002345</name>
</gene>
<dbReference type="AlphaFoldDB" id="A0A927RDD7"/>
<keyword evidence="3" id="KW-1185">Reference proteome</keyword>
<dbReference type="InterPro" id="IPR016181">
    <property type="entry name" value="Acyl_CoA_acyltransferase"/>
</dbReference>
<dbReference type="EMBL" id="JADBEL010000012">
    <property type="protein sequence ID" value="MBE1555240.1"/>
    <property type="molecule type" value="Genomic_DNA"/>
</dbReference>
<comment type="caution">
    <text evidence="2">The sequence shown here is derived from an EMBL/GenBank/DDBJ whole genome shotgun (WGS) entry which is preliminary data.</text>
</comment>
<dbReference type="GO" id="GO:0016747">
    <property type="term" value="F:acyltransferase activity, transferring groups other than amino-acyl groups"/>
    <property type="evidence" value="ECO:0007669"/>
    <property type="project" value="InterPro"/>
</dbReference>
<dbReference type="Pfam" id="PF13302">
    <property type="entry name" value="Acetyltransf_3"/>
    <property type="match status" value="1"/>
</dbReference>
<dbReference type="Proteomes" id="UP000658225">
    <property type="component" value="Unassembled WGS sequence"/>
</dbReference>
<dbReference type="PANTHER" id="PTHR43610">
    <property type="entry name" value="BLL6696 PROTEIN"/>
    <property type="match status" value="1"/>
</dbReference>
<accession>A0A927RDD7</accession>
<evidence type="ECO:0000313" key="3">
    <source>
        <dbReference type="Proteomes" id="UP000658225"/>
    </source>
</evidence>
<name>A0A927RDD7_9BACL</name>
<sequence>MNQLSFQKPPTLENDRIKLIPMEVEHSLSLFVINHPAIWTFMLIDVKAQQDMDEWVTNAVKLRNQGTALPFVVLLKETNQVVGTTRLYEINKNQKSCELGSTWYGVNAQRTFVNSDCKFLLLKYCFEELELIRVQIKTDERNERSQKAIERLGATKEGVLRNERILSSGYIRNAVLYSITNSDWGAIKRTFINRNTHYSSKQKTGSPLSFTNSLRCKKMNNYIC</sequence>